<keyword evidence="3" id="KW-1185">Reference proteome</keyword>
<reference evidence="2 3" key="1">
    <citation type="submission" date="2016-05" db="EMBL/GenBank/DDBJ databases">
        <title>A degradative enzymes factory behind the ericoid mycorrhizal symbiosis.</title>
        <authorList>
            <consortium name="DOE Joint Genome Institute"/>
            <person name="Martino E."/>
            <person name="Morin E."/>
            <person name="Grelet G."/>
            <person name="Kuo A."/>
            <person name="Kohler A."/>
            <person name="Daghino S."/>
            <person name="Barry K."/>
            <person name="Choi C."/>
            <person name="Cichocki N."/>
            <person name="Clum A."/>
            <person name="Copeland A."/>
            <person name="Hainaut M."/>
            <person name="Haridas S."/>
            <person name="Labutti K."/>
            <person name="Lindquist E."/>
            <person name="Lipzen A."/>
            <person name="Khouja H.-R."/>
            <person name="Murat C."/>
            <person name="Ohm R."/>
            <person name="Olson A."/>
            <person name="Spatafora J."/>
            <person name="Veneault-Fourrey C."/>
            <person name="Henrissat B."/>
            <person name="Grigoriev I."/>
            <person name="Martin F."/>
            <person name="Perotto S."/>
        </authorList>
    </citation>
    <scope>NUCLEOTIDE SEQUENCE [LARGE SCALE GENOMIC DNA]</scope>
    <source>
        <strain evidence="2 3">UAMH 7357</strain>
    </source>
</reference>
<evidence type="ECO:0000313" key="3">
    <source>
        <dbReference type="Proteomes" id="UP000235672"/>
    </source>
</evidence>
<dbReference type="OrthoDB" id="3354680at2759"/>
<evidence type="ECO:0000313" key="2">
    <source>
        <dbReference type="EMBL" id="PMD24636.1"/>
    </source>
</evidence>
<sequence length="247" mass="27732">MATRTFLLTLALPATAALFLTSYLQSHPLSSQKTNTIHTFRSLSPSCLLSLSLRIINPHSHIAATDSRLITFSKRELGEMTDEEVLARCLRGFYAGWVFWPEKLLIFGLRSLGRKLVAVGFEGVDMDGPQIVDPLDLSREKLPEKGTVLLGGNFMVLDKYVKGGDWIGDNRKGFAGLHRFEVERIRDGERGGVQDGEEEEGGVQLWYSSISCHPTRNKLPLPAWMFGFHEFYAQCLFRDGVAEVLRK</sequence>
<keyword evidence="1" id="KW-0732">Signal</keyword>
<proteinExistence type="predicted"/>
<evidence type="ECO:0000256" key="1">
    <source>
        <dbReference type="SAM" id="SignalP"/>
    </source>
</evidence>
<dbReference type="AlphaFoldDB" id="A0A2J6QEE1"/>
<protein>
    <submittedName>
        <fullName evidence="2">Uncharacterized protein</fullName>
    </submittedName>
</protein>
<feature type="chain" id="PRO_5014476260" evidence="1">
    <location>
        <begin position="17"/>
        <end position="247"/>
    </location>
</feature>
<gene>
    <name evidence="2" type="ORF">NA56DRAFT_677644</name>
</gene>
<organism evidence="2 3">
    <name type="scientific">Hyaloscypha hepaticicola</name>
    <dbReference type="NCBI Taxonomy" id="2082293"/>
    <lineage>
        <taxon>Eukaryota</taxon>
        <taxon>Fungi</taxon>
        <taxon>Dikarya</taxon>
        <taxon>Ascomycota</taxon>
        <taxon>Pezizomycotina</taxon>
        <taxon>Leotiomycetes</taxon>
        <taxon>Helotiales</taxon>
        <taxon>Hyaloscyphaceae</taxon>
        <taxon>Hyaloscypha</taxon>
    </lineage>
</organism>
<accession>A0A2J6QEE1</accession>
<dbReference type="EMBL" id="KZ613472">
    <property type="protein sequence ID" value="PMD24636.1"/>
    <property type="molecule type" value="Genomic_DNA"/>
</dbReference>
<feature type="signal peptide" evidence="1">
    <location>
        <begin position="1"/>
        <end position="16"/>
    </location>
</feature>
<dbReference type="Proteomes" id="UP000235672">
    <property type="component" value="Unassembled WGS sequence"/>
</dbReference>
<name>A0A2J6QEE1_9HELO</name>